<dbReference type="EMBL" id="JBHTKN010000006">
    <property type="protein sequence ID" value="MFD1042665.1"/>
    <property type="molecule type" value="Genomic_DNA"/>
</dbReference>
<evidence type="ECO:0000259" key="2">
    <source>
        <dbReference type="Pfam" id="PF07728"/>
    </source>
</evidence>
<organism evidence="4 5">
    <name type="scientific">Pseudoxanthomonas kaohsiungensis</name>
    <dbReference type="NCBI Taxonomy" id="283923"/>
    <lineage>
        <taxon>Bacteria</taxon>
        <taxon>Pseudomonadati</taxon>
        <taxon>Pseudomonadota</taxon>
        <taxon>Gammaproteobacteria</taxon>
        <taxon>Lysobacterales</taxon>
        <taxon>Lysobacteraceae</taxon>
        <taxon>Pseudoxanthomonas</taxon>
    </lineage>
</organism>
<feature type="region of interest" description="Disordered" evidence="1">
    <location>
        <begin position="234"/>
        <end position="254"/>
    </location>
</feature>
<protein>
    <submittedName>
        <fullName evidence="4">AAA family ATPase</fullName>
    </submittedName>
</protein>
<dbReference type="PANTHER" id="PTHR37291:SF1">
    <property type="entry name" value="TYPE IV METHYL-DIRECTED RESTRICTION ENZYME ECOKMCRB SUBUNIT"/>
    <property type="match status" value="1"/>
</dbReference>
<comment type="caution">
    <text evidence="4">The sequence shown here is derived from an EMBL/GenBank/DDBJ whole genome shotgun (WGS) entry which is preliminary data.</text>
</comment>
<dbReference type="RefSeq" id="WP_162378498.1">
    <property type="nucleotide sequence ID" value="NZ_JBHTKN010000006.1"/>
</dbReference>
<feature type="domain" description="DUF7669" evidence="3">
    <location>
        <begin position="9"/>
        <end position="73"/>
    </location>
</feature>
<dbReference type="Gene3D" id="3.40.50.300">
    <property type="entry name" value="P-loop containing nucleotide triphosphate hydrolases"/>
    <property type="match status" value="1"/>
</dbReference>
<gene>
    <name evidence="4" type="ORF">ACFQ2N_09935</name>
</gene>
<dbReference type="Pfam" id="PF07728">
    <property type="entry name" value="AAA_5"/>
    <property type="match status" value="1"/>
</dbReference>
<proteinExistence type="predicted"/>
<dbReference type="InterPro" id="IPR027417">
    <property type="entry name" value="P-loop_NTPase"/>
</dbReference>
<evidence type="ECO:0000313" key="4">
    <source>
        <dbReference type="EMBL" id="MFD1042665.1"/>
    </source>
</evidence>
<name>A0ABW3LXI9_9GAMM</name>
<dbReference type="InterPro" id="IPR011704">
    <property type="entry name" value="ATPase_dyneun-rel_AAA"/>
</dbReference>
<evidence type="ECO:0000259" key="3">
    <source>
        <dbReference type="Pfam" id="PF24706"/>
    </source>
</evidence>
<reference evidence="5" key="1">
    <citation type="journal article" date="2019" name="Int. J. Syst. Evol. Microbiol.">
        <title>The Global Catalogue of Microorganisms (GCM) 10K type strain sequencing project: providing services to taxonomists for standard genome sequencing and annotation.</title>
        <authorList>
            <consortium name="The Broad Institute Genomics Platform"/>
            <consortium name="The Broad Institute Genome Sequencing Center for Infectious Disease"/>
            <person name="Wu L."/>
            <person name="Ma J."/>
        </authorList>
    </citation>
    <scope>NUCLEOTIDE SEQUENCE [LARGE SCALE GENOMIC DNA]</scope>
    <source>
        <strain evidence="5">CCUG 55854</strain>
    </source>
</reference>
<dbReference type="Pfam" id="PF24706">
    <property type="entry name" value="DUF7669"/>
    <property type="match status" value="1"/>
</dbReference>
<dbReference type="InterPro" id="IPR052934">
    <property type="entry name" value="Methyl-DNA_Rec/Restrict_Enz"/>
</dbReference>
<dbReference type="PANTHER" id="PTHR37291">
    <property type="entry name" value="5-METHYLCYTOSINE-SPECIFIC RESTRICTION ENZYME B"/>
    <property type="match status" value="1"/>
</dbReference>
<dbReference type="SUPFAM" id="SSF52540">
    <property type="entry name" value="P-loop containing nucleoside triphosphate hydrolases"/>
    <property type="match status" value="1"/>
</dbReference>
<evidence type="ECO:0000256" key="1">
    <source>
        <dbReference type="SAM" id="MobiDB-lite"/>
    </source>
</evidence>
<dbReference type="Proteomes" id="UP001597033">
    <property type="component" value="Unassembled WGS sequence"/>
</dbReference>
<keyword evidence="5" id="KW-1185">Reference proteome</keyword>
<sequence>MIDPTKPQWEQAADAVVALGGKATRNEVWEYLKQFRPDLPFSTVTADLNALSVNAPSRTSYHTGRKPRRTDTGDRHDRLFKVGVGEGTHYVTYDPAVHGVWEIHPDPAATSTHKTSIRRVEAALPSLVVELSDGAIRPGNSFFPVKPLDGEFFPASMLRAKDPDGPGVPAHFTTDAGTAFDSDIYRAANTGYLHNRSAARAYYLATQARAGDRLRFEKRGEGQYHISHLPAATTGLANDDAPAPEGPQEPRMTPVNKILFGPPGTGKTYHTINETLDLLDPEFLAAHASDRAALKARFDALADAGRVRFVTFHQSFSYEDFVEGIRASTDEDTGALHYEVEDGVFKQLCEAARSRTVVDADTDAPIDLAGRRIWKVSLGDAGTEGHVFEECMEQGIALMGFGYGTDLTGVSSREEILQRVQAAGGKIEADAYAVTALDLFVRRMKVGDLVVVTHGNLKFRAIGEVTGDYFRKPAEAGDHYVQARQMRWLRQYDPPRPYPDLMENRFSQMTIYELRPGSINLDRLAGLLAPEQATIHGDYRVPVSEPESRVLVIDEINRGNVSRIFGELITLIEPSKRQGCTEALEVTLPYSKQRFGVPANLHIIGTMNTADRSLAGLDVALRRRFEFVEMLPDPAALAGIVVEGVAMDKLLATINRRIEVLLGRDFMLGHANFMALRAAPTLEGLAGVFRRQVLPLLQEYFFEDWQKIAWVLNDHRKPQALRFLQQADSGLAELLGPDVELPRDRHLWRINAAAFTSAQAYRAIIDAAGAGT</sequence>
<feature type="domain" description="ATPase dynein-related AAA" evidence="2">
    <location>
        <begin position="547"/>
        <end position="625"/>
    </location>
</feature>
<accession>A0ABW3LXI9</accession>
<dbReference type="InterPro" id="IPR056086">
    <property type="entry name" value="DUF7669"/>
</dbReference>
<evidence type="ECO:0000313" key="5">
    <source>
        <dbReference type="Proteomes" id="UP001597033"/>
    </source>
</evidence>